<evidence type="ECO:0000313" key="3">
    <source>
        <dbReference type="Proteomes" id="UP001244552"/>
    </source>
</evidence>
<dbReference type="EMBL" id="JAUSVU010000017">
    <property type="protein sequence ID" value="MDQ0535393.1"/>
    <property type="molecule type" value="Genomic_DNA"/>
</dbReference>
<organism evidence="2 3">
    <name type="scientific">Azospirillum picis</name>
    <dbReference type="NCBI Taxonomy" id="488438"/>
    <lineage>
        <taxon>Bacteria</taxon>
        <taxon>Pseudomonadati</taxon>
        <taxon>Pseudomonadota</taxon>
        <taxon>Alphaproteobacteria</taxon>
        <taxon>Rhodospirillales</taxon>
        <taxon>Azospirillaceae</taxon>
        <taxon>Azospirillum</taxon>
    </lineage>
</organism>
<proteinExistence type="predicted"/>
<keyword evidence="1" id="KW-1133">Transmembrane helix</keyword>
<keyword evidence="1" id="KW-0472">Membrane</keyword>
<comment type="caution">
    <text evidence="2">The sequence shown here is derived from an EMBL/GenBank/DDBJ whole genome shotgun (WGS) entry which is preliminary data.</text>
</comment>
<keyword evidence="3" id="KW-1185">Reference proteome</keyword>
<accession>A0ABU0MPI7</accession>
<gene>
    <name evidence="2" type="ORF">QO018_004271</name>
</gene>
<evidence type="ECO:0000256" key="1">
    <source>
        <dbReference type="SAM" id="Phobius"/>
    </source>
</evidence>
<sequence length="36" mass="4247">MLDILGEFLCHLAIWSPLLLWAVLGLWWEHRQNKGS</sequence>
<reference evidence="2 3" key="1">
    <citation type="submission" date="2023-07" db="EMBL/GenBank/DDBJ databases">
        <title>Genomic Encyclopedia of Type Strains, Phase IV (KMG-IV): sequencing the most valuable type-strain genomes for metagenomic binning, comparative biology and taxonomic classification.</title>
        <authorList>
            <person name="Goeker M."/>
        </authorList>
    </citation>
    <scope>NUCLEOTIDE SEQUENCE [LARGE SCALE GENOMIC DNA]</scope>
    <source>
        <strain evidence="2 3">DSM 19922</strain>
    </source>
</reference>
<dbReference type="Proteomes" id="UP001244552">
    <property type="component" value="Unassembled WGS sequence"/>
</dbReference>
<feature type="transmembrane region" description="Helical" evidence="1">
    <location>
        <begin position="12"/>
        <end position="28"/>
    </location>
</feature>
<name>A0ABU0MPI7_9PROT</name>
<keyword evidence="1" id="KW-0812">Transmembrane</keyword>
<protein>
    <submittedName>
        <fullName evidence="2">Uncharacterized protein</fullName>
    </submittedName>
</protein>
<evidence type="ECO:0000313" key="2">
    <source>
        <dbReference type="EMBL" id="MDQ0535393.1"/>
    </source>
</evidence>